<evidence type="ECO:0000313" key="2">
    <source>
        <dbReference type="EMBL" id="MBL0386077.1"/>
    </source>
</evidence>
<proteinExistence type="predicted"/>
<sequence>MATITQRAQSLLKSLPKSNKFRFVYFGDSWFDWGRTRAEAITRYQIFLGALETAARQKPKPLFILLGGDVVFTGAEQHYQYLTQKLNQFMNTYKIPVFIAPGNHERTGTNGSLDLYRKYISARLNYRVDAPRLRVIMLNDIGPGTAISGNYTNYYGFEQSGAALATFKTNLNSTPANSKVVVVMHVPPRTGTWTRTNGSTFTLTKDDGFPIGTPKNRDFLNTLRQNRNKVQKVLVGHVHDYATSKIDGIPYILEGQGGAVIGQNSIVLFEVNNGIVSSPKRIPITRSTQTPTKVFVNQSTLPNP</sequence>
<dbReference type="EMBL" id="JAEQNB010000001">
    <property type="protein sequence ID" value="MBL0386077.1"/>
    <property type="molecule type" value="Genomic_DNA"/>
</dbReference>
<dbReference type="InterPro" id="IPR029052">
    <property type="entry name" value="Metallo-depent_PP-like"/>
</dbReference>
<evidence type="ECO:0000313" key="3">
    <source>
        <dbReference type="Proteomes" id="UP000602284"/>
    </source>
</evidence>
<dbReference type="RefSeq" id="WP_201631890.1">
    <property type="nucleotide sequence ID" value="NZ_JAEQNB010000001.1"/>
</dbReference>
<name>A0ABS1J782_9BACL</name>
<dbReference type="InterPro" id="IPR051918">
    <property type="entry name" value="STPP_CPPED1"/>
</dbReference>
<dbReference type="Proteomes" id="UP000602284">
    <property type="component" value="Unassembled WGS sequence"/>
</dbReference>
<dbReference type="Gene3D" id="3.60.21.10">
    <property type="match status" value="1"/>
</dbReference>
<dbReference type="PANTHER" id="PTHR43143">
    <property type="entry name" value="METALLOPHOSPHOESTERASE, CALCINEURIN SUPERFAMILY"/>
    <property type="match status" value="1"/>
</dbReference>
<accession>A0ABS1J782</accession>
<dbReference type="Pfam" id="PF00149">
    <property type="entry name" value="Metallophos"/>
    <property type="match status" value="1"/>
</dbReference>
<comment type="caution">
    <text evidence="2">The sequence shown here is derived from an EMBL/GenBank/DDBJ whole genome shotgun (WGS) entry which is preliminary data.</text>
</comment>
<reference evidence="2 3" key="1">
    <citation type="submission" date="2021-01" db="EMBL/GenBank/DDBJ databases">
        <title>Tumebacillus sp. strain ITR2 16S ribosomal RNA gene Genome sequencing and assembly.</title>
        <authorList>
            <person name="Kang M."/>
        </authorList>
    </citation>
    <scope>NUCLEOTIDE SEQUENCE [LARGE SCALE GENOMIC DNA]</scope>
    <source>
        <strain evidence="2 3">ITR2</strain>
    </source>
</reference>
<dbReference type="PANTHER" id="PTHR43143:SF1">
    <property type="entry name" value="SERINE_THREONINE-PROTEIN PHOSPHATASE CPPED1"/>
    <property type="match status" value="1"/>
</dbReference>
<organism evidence="2 3">
    <name type="scientific">Tumebacillus amylolyticus</name>
    <dbReference type="NCBI Taxonomy" id="2801339"/>
    <lineage>
        <taxon>Bacteria</taxon>
        <taxon>Bacillati</taxon>
        <taxon>Bacillota</taxon>
        <taxon>Bacilli</taxon>
        <taxon>Bacillales</taxon>
        <taxon>Alicyclobacillaceae</taxon>
        <taxon>Tumebacillus</taxon>
    </lineage>
</organism>
<dbReference type="InterPro" id="IPR004843">
    <property type="entry name" value="Calcineurin-like_PHP"/>
</dbReference>
<gene>
    <name evidence="2" type="ORF">JJB07_05365</name>
</gene>
<dbReference type="SUPFAM" id="SSF56300">
    <property type="entry name" value="Metallo-dependent phosphatases"/>
    <property type="match status" value="1"/>
</dbReference>
<feature type="domain" description="Calcineurin-like phosphoesterase" evidence="1">
    <location>
        <begin position="52"/>
        <end position="241"/>
    </location>
</feature>
<keyword evidence="3" id="KW-1185">Reference proteome</keyword>
<evidence type="ECO:0000259" key="1">
    <source>
        <dbReference type="Pfam" id="PF00149"/>
    </source>
</evidence>
<protein>
    <submittedName>
        <fullName evidence="2">Metallophosphoesterase</fullName>
    </submittedName>
</protein>